<dbReference type="FunFam" id="1.10.10.10:FF:000322">
    <property type="entry name" value="Probable disease resistance protein At1g63360"/>
    <property type="match status" value="1"/>
</dbReference>
<feature type="compositionally biased region" description="Polar residues" evidence="11">
    <location>
        <begin position="881"/>
        <end position="896"/>
    </location>
</feature>
<keyword evidence="7" id="KW-0677">Repeat</keyword>
<protein>
    <recommendedName>
        <fullName evidence="18">NB-ARC domain-containing protein</fullName>
    </recommendedName>
</protein>
<keyword evidence="9" id="KW-0611">Plant defense</keyword>
<organism evidence="16 17">
    <name type="scientific">Daucus carota subsp. sativus</name>
    <name type="common">Carrot</name>
    <dbReference type="NCBI Taxonomy" id="79200"/>
    <lineage>
        <taxon>Eukaryota</taxon>
        <taxon>Viridiplantae</taxon>
        <taxon>Streptophyta</taxon>
        <taxon>Embryophyta</taxon>
        <taxon>Tracheophyta</taxon>
        <taxon>Spermatophyta</taxon>
        <taxon>Magnoliopsida</taxon>
        <taxon>eudicotyledons</taxon>
        <taxon>Gunneridae</taxon>
        <taxon>Pentapetalae</taxon>
        <taxon>asterids</taxon>
        <taxon>campanulids</taxon>
        <taxon>Apiales</taxon>
        <taxon>Apiaceae</taxon>
        <taxon>Apioideae</taxon>
        <taxon>Scandiceae</taxon>
        <taxon>Daucinae</taxon>
        <taxon>Daucus</taxon>
        <taxon>Daucus sect. Daucus</taxon>
    </lineage>
</organism>
<evidence type="ECO:0000256" key="6">
    <source>
        <dbReference type="ARBA" id="ARBA00022667"/>
    </source>
</evidence>
<feature type="domain" description="NB-ARC" evidence="12">
    <location>
        <begin position="185"/>
        <end position="352"/>
    </location>
</feature>
<dbReference type="InterPro" id="IPR055414">
    <property type="entry name" value="LRR_R13L4/SHOC2-like"/>
</dbReference>
<feature type="domain" description="Disease resistance R13L4/SHOC-2-like LRR" evidence="15">
    <location>
        <begin position="571"/>
        <end position="828"/>
    </location>
</feature>
<dbReference type="InterPro" id="IPR032675">
    <property type="entry name" value="LRR_dom_sf"/>
</dbReference>
<evidence type="ECO:0008006" key="18">
    <source>
        <dbReference type="Google" id="ProtNLM"/>
    </source>
</evidence>
<evidence type="ECO:0000256" key="3">
    <source>
        <dbReference type="ARBA" id="ARBA00008894"/>
    </source>
</evidence>
<comment type="similarity">
    <text evidence="3">Belongs to the disease resistance NB-LRR family.</text>
</comment>
<reference evidence="16" key="2">
    <citation type="submission" date="2022-03" db="EMBL/GenBank/DDBJ databases">
        <title>Draft title - Genomic analysis of global carrot germplasm unveils the trajectory of domestication and the origin of high carotenoid orange carrot.</title>
        <authorList>
            <person name="Iorizzo M."/>
            <person name="Ellison S."/>
            <person name="Senalik D."/>
            <person name="Macko-Podgorni A."/>
            <person name="Grzebelus D."/>
            <person name="Bostan H."/>
            <person name="Rolling W."/>
            <person name="Curaba J."/>
            <person name="Simon P."/>
        </authorList>
    </citation>
    <scope>NUCLEOTIDE SEQUENCE</scope>
    <source>
        <tissue evidence="16">Leaf</tissue>
    </source>
</reference>
<proteinExistence type="inferred from homology"/>
<dbReference type="PRINTS" id="PR00364">
    <property type="entry name" value="DISEASERSIST"/>
</dbReference>
<dbReference type="GO" id="GO:0043531">
    <property type="term" value="F:ADP binding"/>
    <property type="evidence" value="ECO:0007669"/>
    <property type="project" value="InterPro"/>
</dbReference>
<keyword evidence="10" id="KW-0067">ATP-binding</keyword>
<dbReference type="PANTHER" id="PTHR23155:SF1152">
    <property type="entry name" value="AAA+ ATPASE DOMAIN-CONTAINING PROTEIN"/>
    <property type="match status" value="1"/>
</dbReference>
<dbReference type="InterPro" id="IPR058922">
    <property type="entry name" value="WHD_DRP"/>
</dbReference>
<evidence type="ECO:0000256" key="5">
    <source>
        <dbReference type="ARBA" id="ARBA00022614"/>
    </source>
</evidence>
<evidence type="ECO:0000256" key="10">
    <source>
        <dbReference type="ARBA" id="ARBA00022840"/>
    </source>
</evidence>
<keyword evidence="4" id="KW-0963">Cytoplasm</keyword>
<keyword evidence="6" id="KW-0381">Hypersensitive response</keyword>
<keyword evidence="17" id="KW-1185">Reference proteome</keyword>
<evidence type="ECO:0000256" key="9">
    <source>
        <dbReference type="ARBA" id="ARBA00022821"/>
    </source>
</evidence>
<sequence length="896" mass="102904">MDEFFLKRRRRSGYGASYELIHTSPSEFRATVQRFTGHSNSYNLFDRCLEELNRLLSYTDCLLIQRCQISCYCRQLRLLSKEFRRTLTTCHESYLSELLTDPTLHILVTRIIEHKILGSRSSGFLDFSQDLNAVGGRIAFEVAVIYKACSQDFDKASKDLASRFYFDKKTFQEYEEVLVGFQEEANSLLQQLASITKKRLQVISIVGMAGNGKTTLVRKLYNDPYVVSYFHVRAWVTCSQVYDKRDLLLAILRSVVEITDEVYSKNDGMLAHDVYRALKGRRYLIVADDIWSNEAWDDLKRSFPDDNMGSRIMLTTRLKDVALHAQTDGHPLCLRFLTEKESIDLFGRKAFVTTGISSDFIVIGMRIARKCHGLPLAIVVIAGLLKNNLKIDWWAHAEESLSSYIVTDESQFMDTLALSYNNLPQHLRSCFLFFGAFPEDHDVPVRKLIWLWIAEGFIHHNDTEKNLEDVAENYLMDLIGRSLVVAGRKGSNGAIKTCHIHDLLRDLCLKKIEKENFSPNIYNYNRFSHSLTNSFTESQLLLSPNVLPGPSTSSWYCPEFLPSFFKEKSIAVESSKFIRVLDLSSIELFAFPSELLQLVRLRYLEIRFRSGNLPESISDLTELLTLIISSKKNVFVHKNIWKMINLRHLCIKTGKNVLKILEEEPGFLENLQTLSLVSPARLSPIVLARIRNLKKLGLCGPLTTKCGEFKLPDLGLLMHLEILKLFNTTVLCNAGRLSNSIIFPETLKKLTVSNTCLDWTEAWVFQMIPKLEVLKLKFHAFVGKYWETSPNTFPSLRLLKLDELDVENWTGFRDHFPVLQRLQVWRCPCLLEIPEDFGNICTLEWIELSGCNHAAKNSAREIQKEQERNGNDSLKILHPSQPWTNKSHTQEGRSGQ</sequence>
<evidence type="ECO:0000256" key="4">
    <source>
        <dbReference type="ARBA" id="ARBA00022490"/>
    </source>
</evidence>
<evidence type="ECO:0000313" key="16">
    <source>
        <dbReference type="EMBL" id="WOG95003.1"/>
    </source>
</evidence>
<gene>
    <name evidence="16" type="ORF">DCAR_0314305</name>
</gene>
<comment type="subcellular location">
    <subcellularLocation>
        <location evidence="2">Cytoplasm</location>
    </subcellularLocation>
</comment>
<dbReference type="AlphaFoldDB" id="A0AAF0WUS2"/>
<feature type="domain" description="Disease resistance protein winged helix" evidence="14">
    <location>
        <begin position="437"/>
        <end position="508"/>
    </location>
</feature>
<reference evidence="16" key="1">
    <citation type="journal article" date="2016" name="Nat. Genet.">
        <title>A high-quality carrot genome assembly provides new insights into carotenoid accumulation and asterid genome evolution.</title>
        <authorList>
            <person name="Iorizzo M."/>
            <person name="Ellison S."/>
            <person name="Senalik D."/>
            <person name="Zeng P."/>
            <person name="Satapoomin P."/>
            <person name="Huang J."/>
            <person name="Bowman M."/>
            <person name="Iovene M."/>
            <person name="Sanseverino W."/>
            <person name="Cavagnaro P."/>
            <person name="Yildiz M."/>
            <person name="Macko-Podgorni A."/>
            <person name="Moranska E."/>
            <person name="Grzebelus E."/>
            <person name="Grzebelus D."/>
            <person name="Ashrafi H."/>
            <person name="Zheng Z."/>
            <person name="Cheng S."/>
            <person name="Spooner D."/>
            <person name="Van Deynze A."/>
            <person name="Simon P."/>
        </authorList>
    </citation>
    <scope>NUCLEOTIDE SEQUENCE</scope>
    <source>
        <tissue evidence="16">Leaf</tissue>
    </source>
</reference>
<evidence type="ECO:0000259" key="13">
    <source>
        <dbReference type="Pfam" id="PF05678"/>
    </source>
</evidence>
<dbReference type="Gene3D" id="1.10.8.430">
    <property type="entry name" value="Helical domain of apoptotic protease-activating factors"/>
    <property type="match status" value="1"/>
</dbReference>
<comment type="function">
    <text evidence="1">Confers resistance to late blight (Phytophthora infestans) races carrying the avirulence gene Avr1. Resistance proteins guard the plant against pathogens that contain an appropriate avirulence protein via an indirect interaction with this avirulence protein. That triggers a defense system including the hypersensitive response, which restricts the pathogen growth.</text>
</comment>
<dbReference type="Gene3D" id="3.40.50.300">
    <property type="entry name" value="P-loop containing nucleotide triphosphate hydrolases"/>
    <property type="match status" value="1"/>
</dbReference>
<dbReference type="SUPFAM" id="SSF52058">
    <property type="entry name" value="L domain-like"/>
    <property type="match status" value="1"/>
</dbReference>
<evidence type="ECO:0000259" key="15">
    <source>
        <dbReference type="Pfam" id="PF23598"/>
    </source>
</evidence>
<dbReference type="Pfam" id="PF23559">
    <property type="entry name" value="WHD_DRP"/>
    <property type="match status" value="1"/>
</dbReference>
<name>A0AAF0WUS2_DAUCS</name>
<feature type="region of interest" description="Disordered" evidence="11">
    <location>
        <begin position="863"/>
        <end position="896"/>
    </location>
</feature>
<evidence type="ECO:0000259" key="12">
    <source>
        <dbReference type="Pfam" id="PF00931"/>
    </source>
</evidence>
<evidence type="ECO:0000256" key="7">
    <source>
        <dbReference type="ARBA" id="ARBA00022737"/>
    </source>
</evidence>
<dbReference type="Pfam" id="PF23598">
    <property type="entry name" value="LRR_14"/>
    <property type="match status" value="1"/>
</dbReference>
<evidence type="ECO:0000256" key="1">
    <source>
        <dbReference type="ARBA" id="ARBA00002074"/>
    </source>
</evidence>
<accession>A0AAF0WUS2</accession>
<dbReference type="GO" id="GO:0005524">
    <property type="term" value="F:ATP binding"/>
    <property type="evidence" value="ECO:0007669"/>
    <property type="project" value="UniProtKB-KW"/>
</dbReference>
<dbReference type="InterPro" id="IPR002182">
    <property type="entry name" value="NB-ARC"/>
</dbReference>
<evidence type="ECO:0000313" key="17">
    <source>
        <dbReference type="Proteomes" id="UP000077755"/>
    </source>
</evidence>
<dbReference type="Pfam" id="PF05678">
    <property type="entry name" value="VQ"/>
    <property type="match status" value="1"/>
</dbReference>
<dbReference type="InterPro" id="IPR027417">
    <property type="entry name" value="P-loop_NTPase"/>
</dbReference>
<dbReference type="EMBL" id="CP093345">
    <property type="protein sequence ID" value="WOG95003.1"/>
    <property type="molecule type" value="Genomic_DNA"/>
</dbReference>
<dbReference type="InterPro" id="IPR008889">
    <property type="entry name" value="VQ"/>
</dbReference>
<keyword evidence="8" id="KW-0547">Nucleotide-binding</keyword>
<dbReference type="Pfam" id="PF00931">
    <property type="entry name" value="NB-ARC"/>
    <property type="match status" value="1"/>
</dbReference>
<dbReference type="FunFam" id="3.40.50.300:FF:001091">
    <property type="entry name" value="Probable disease resistance protein At1g61300"/>
    <property type="match status" value="1"/>
</dbReference>
<dbReference type="Proteomes" id="UP000077755">
    <property type="component" value="Chromosome 3"/>
</dbReference>
<dbReference type="Gene3D" id="3.80.10.10">
    <property type="entry name" value="Ribonuclease Inhibitor"/>
    <property type="match status" value="1"/>
</dbReference>
<dbReference type="InterPro" id="IPR042197">
    <property type="entry name" value="Apaf_helical"/>
</dbReference>
<dbReference type="KEGG" id="dcr:108211496"/>
<dbReference type="InterPro" id="IPR044974">
    <property type="entry name" value="Disease_R_plants"/>
</dbReference>
<dbReference type="InterPro" id="IPR036388">
    <property type="entry name" value="WH-like_DNA-bd_sf"/>
</dbReference>
<keyword evidence="5" id="KW-0433">Leucine-rich repeat</keyword>
<evidence type="ECO:0000256" key="8">
    <source>
        <dbReference type="ARBA" id="ARBA00022741"/>
    </source>
</evidence>
<evidence type="ECO:0000256" key="11">
    <source>
        <dbReference type="SAM" id="MobiDB-lite"/>
    </source>
</evidence>
<dbReference type="GO" id="GO:0009626">
    <property type="term" value="P:plant-type hypersensitive response"/>
    <property type="evidence" value="ECO:0007669"/>
    <property type="project" value="UniProtKB-KW"/>
</dbReference>
<dbReference type="Gene3D" id="1.10.10.10">
    <property type="entry name" value="Winged helix-like DNA-binding domain superfamily/Winged helix DNA-binding domain"/>
    <property type="match status" value="1"/>
</dbReference>
<evidence type="ECO:0000256" key="2">
    <source>
        <dbReference type="ARBA" id="ARBA00004496"/>
    </source>
</evidence>
<dbReference type="PANTHER" id="PTHR23155">
    <property type="entry name" value="DISEASE RESISTANCE PROTEIN RP"/>
    <property type="match status" value="1"/>
</dbReference>
<feature type="domain" description="VQ" evidence="13">
    <location>
        <begin position="20"/>
        <end position="37"/>
    </location>
</feature>
<dbReference type="GO" id="GO:0051607">
    <property type="term" value="P:defense response to virus"/>
    <property type="evidence" value="ECO:0007669"/>
    <property type="project" value="UniProtKB-ARBA"/>
</dbReference>
<dbReference type="SUPFAM" id="SSF52540">
    <property type="entry name" value="P-loop containing nucleoside triphosphate hydrolases"/>
    <property type="match status" value="1"/>
</dbReference>
<evidence type="ECO:0000259" key="14">
    <source>
        <dbReference type="Pfam" id="PF23559"/>
    </source>
</evidence>